<dbReference type="GeneID" id="8100554"/>
<dbReference type="PANTHER" id="PTHR36167">
    <property type="entry name" value="C2H2 FINGER DOMAIN TRANSCRIPTION FACTOR (EUROFUNG)-RELATED"/>
    <property type="match status" value="1"/>
</dbReference>
<evidence type="ECO:0000313" key="2">
    <source>
        <dbReference type="Proteomes" id="UP000001745"/>
    </source>
</evidence>
<dbReference type="Proteomes" id="UP000001745">
    <property type="component" value="Unassembled WGS sequence"/>
</dbReference>
<accession>B8M8H4</accession>
<dbReference type="PANTHER" id="PTHR36167:SF4">
    <property type="entry name" value="FUNGAL N-TERMINAL DOMAIN-CONTAINING PROTEIN"/>
    <property type="match status" value="1"/>
</dbReference>
<dbReference type="PhylomeDB" id="B8M8H4"/>
<evidence type="ECO:0000313" key="1">
    <source>
        <dbReference type="EMBL" id="EED20487.1"/>
    </source>
</evidence>
<proteinExistence type="predicted"/>
<evidence type="ECO:0008006" key="3">
    <source>
        <dbReference type="Google" id="ProtNLM"/>
    </source>
</evidence>
<dbReference type="InParanoid" id="B8M8H4"/>
<reference evidence="2" key="1">
    <citation type="journal article" date="2015" name="Genome Announc.">
        <title>Genome sequence of the AIDS-associated pathogen Penicillium marneffei (ATCC18224) and its near taxonomic relative Talaromyces stipitatus (ATCC10500).</title>
        <authorList>
            <person name="Nierman W.C."/>
            <person name="Fedorova-Abrams N.D."/>
            <person name="Andrianopoulos A."/>
        </authorList>
    </citation>
    <scope>NUCLEOTIDE SEQUENCE [LARGE SCALE GENOMIC DNA]</scope>
    <source>
        <strain evidence="2">ATCC 10500 / CBS 375.48 / QM 6759 / NRRL 1006</strain>
    </source>
</reference>
<dbReference type="HOGENOM" id="CLU_577686_0_0_1"/>
<dbReference type="RefSeq" id="XP_002480921.1">
    <property type="nucleotide sequence ID" value="XM_002480876.1"/>
</dbReference>
<organism evidence="1 2">
    <name type="scientific">Talaromyces stipitatus (strain ATCC 10500 / CBS 375.48 / QM 6759 / NRRL 1006)</name>
    <name type="common">Penicillium stipitatum</name>
    <dbReference type="NCBI Taxonomy" id="441959"/>
    <lineage>
        <taxon>Eukaryota</taxon>
        <taxon>Fungi</taxon>
        <taxon>Dikarya</taxon>
        <taxon>Ascomycota</taxon>
        <taxon>Pezizomycotina</taxon>
        <taxon>Eurotiomycetes</taxon>
        <taxon>Eurotiomycetidae</taxon>
        <taxon>Eurotiales</taxon>
        <taxon>Trichocomaceae</taxon>
        <taxon>Talaromyces</taxon>
        <taxon>Talaromyces sect. Talaromyces</taxon>
    </lineage>
</organism>
<dbReference type="OrthoDB" id="5431013at2759"/>
<dbReference type="InterPro" id="IPR039327">
    <property type="entry name" value="CON7-like"/>
</dbReference>
<sequence>MSGLEAVGVVSSIVQIADLGARVALKLCTVYQKVQQTESDLQNLSKDVSLTCAILQQFGKDLERDDQVQLYSQNAFKAAQEILDECGRVFREIESVIDKDSSTSAFTTAGSPFLKLSRKAAILLKRPRLDILRTRLDRLKNTVLLMINVIVYASQQRKRGIEASDADQQGFIEILMKRIHDTDQKLERLTRAIKGAEPVTMNTVGIFDKPSTMDIPASNDSDSPAPRLVELCCLSEVRDGQCDPISLEIRDYSRVIKDILQRIQDAESLLTANRHGRVKQAILDAHATELRIFIAEHGEKAGKFCTKFCQGPLFNQKWPESLKDTSERTELIAAAFTVPRDENNQVTDNMCVASERKLCATSTPDTEPERDQLKEHMLNQEEMRRVIMSRFLESDNTLMPTDEGDMLPTLPRPVDRNPIDQAEEWEERYYVGVHHDKLFDLKGLLSSWTSLTEDELTLISNNMGRDNKYLQQL</sequence>
<name>B8M8H4_TALSN</name>
<gene>
    <name evidence="1" type="ORF">TSTA_037080</name>
</gene>
<dbReference type="EMBL" id="EQ962654">
    <property type="protein sequence ID" value="EED20487.1"/>
    <property type="molecule type" value="Genomic_DNA"/>
</dbReference>
<dbReference type="VEuPathDB" id="FungiDB:TSTA_037080"/>
<dbReference type="eggNOG" id="ENOG502RS51">
    <property type="taxonomic scope" value="Eukaryota"/>
</dbReference>
<dbReference type="OMA" id="IRTECER"/>
<dbReference type="GO" id="GO:0006355">
    <property type="term" value="P:regulation of DNA-templated transcription"/>
    <property type="evidence" value="ECO:0007669"/>
    <property type="project" value="InterPro"/>
</dbReference>
<keyword evidence="2" id="KW-1185">Reference proteome</keyword>
<dbReference type="STRING" id="441959.B8M8H4"/>
<dbReference type="AlphaFoldDB" id="B8M8H4"/>
<protein>
    <recommendedName>
        <fullName evidence="3">Fungal N-terminal domain-containing protein</fullName>
    </recommendedName>
</protein>